<gene>
    <name evidence="4" type="ORF">WJU22_06040</name>
</gene>
<evidence type="ECO:0000259" key="3">
    <source>
        <dbReference type="PROSITE" id="PS50853"/>
    </source>
</evidence>
<reference evidence="4 5" key="1">
    <citation type="submission" date="2024-03" db="EMBL/GenBank/DDBJ databases">
        <title>Chitinophaga caseinilytica sp. nov., a casein hydrolysing bacterium isolated from forest soil.</title>
        <authorList>
            <person name="Lee D.S."/>
            <person name="Han D.M."/>
            <person name="Baek J.H."/>
            <person name="Choi D.G."/>
            <person name="Jeon J.H."/>
            <person name="Jeon C.O."/>
        </authorList>
    </citation>
    <scope>NUCLEOTIDE SEQUENCE [LARGE SCALE GENOMIC DNA]</scope>
    <source>
        <strain evidence="4 5">KACC 19118</strain>
    </source>
</reference>
<dbReference type="NCBIfam" id="TIGR04131">
    <property type="entry name" value="Bac_Flav_CTERM"/>
    <property type="match status" value="1"/>
</dbReference>
<keyword evidence="2" id="KW-0732">Signal</keyword>
<dbReference type="EMBL" id="CP150096">
    <property type="protein sequence ID" value="WZN47734.1"/>
    <property type="molecule type" value="Genomic_DNA"/>
</dbReference>
<dbReference type="PANTHER" id="PTHR13817">
    <property type="entry name" value="TITIN"/>
    <property type="match status" value="1"/>
</dbReference>
<feature type="chain" id="PRO_5045938834" evidence="2">
    <location>
        <begin position="32"/>
        <end position="5265"/>
    </location>
</feature>
<dbReference type="InterPro" id="IPR026341">
    <property type="entry name" value="T9SS_type_B"/>
</dbReference>
<keyword evidence="5" id="KW-1185">Reference proteome</keyword>
<dbReference type="SMART" id="SM00060">
    <property type="entry name" value="FN3"/>
    <property type="match status" value="1"/>
</dbReference>
<evidence type="ECO:0000313" key="5">
    <source>
        <dbReference type="Proteomes" id="UP001449657"/>
    </source>
</evidence>
<dbReference type="InterPro" id="IPR036116">
    <property type="entry name" value="FN3_sf"/>
</dbReference>
<dbReference type="PROSITE" id="PS50853">
    <property type="entry name" value="FN3"/>
    <property type="match status" value="1"/>
</dbReference>
<dbReference type="InterPro" id="IPR003961">
    <property type="entry name" value="FN3_dom"/>
</dbReference>
<keyword evidence="1" id="KW-0677">Repeat</keyword>
<dbReference type="RefSeq" id="WP_341842359.1">
    <property type="nucleotide sequence ID" value="NZ_CP149792.1"/>
</dbReference>
<evidence type="ECO:0000256" key="1">
    <source>
        <dbReference type="ARBA" id="ARBA00022737"/>
    </source>
</evidence>
<feature type="signal peptide" evidence="2">
    <location>
        <begin position="1"/>
        <end position="31"/>
    </location>
</feature>
<evidence type="ECO:0000256" key="2">
    <source>
        <dbReference type="SAM" id="SignalP"/>
    </source>
</evidence>
<dbReference type="SMART" id="SM00409">
    <property type="entry name" value="IG"/>
    <property type="match status" value="17"/>
</dbReference>
<dbReference type="InterPro" id="IPR044023">
    <property type="entry name" value="Ig_7"/>
</dbReference>
<protein>
    <submittedName>
        <fullName evidence="4">Gliding motility-associated C-terminal domain-containing protein</fullName>
    </submittedName>
</protein>
<dbReference type="InterPro" id="IPR013783">
    <property type="entry name" value="Ig-like_fold"/>
</dbReference>
<dbReference type="Gene3D" id="2.60.40.10">
    <property type="entry name" value="Immunoglobulins"/>
    <property type="match status" value="2"/>
</dbReference>
<dbReference type="InterPro" id="IPR050964">
    <property type="entry name" value="Striated_Muscle_Regulatory"/>
</dbReference>
<dbReference type="CDD" id="cd00063">
    <property type="entry name" value="FN3"/>
    <property type="match status" value="1"/>
</dbReference>
<dbReference type="SUPFAM" id="SSF49265">
    <property type="entry name" value="Fibronectin type III"/>
    <property type="match status" value="1"/>
</dbReference>
<organism evidence="4 5">
    <name type="scientific">Chitinophaga caseinilytica</name>
    <dbReference type="NCBI Taxonomy" id="2267521"/>
    <lineage>
        <taxon>Bacteria</taxon>
        <taxon>Pseudomonadati</taxon>
        <taxon>Bacteroidota</taxon>
        <taxon>Chitinophagia</taxon>
        <taxon>Chitinophagales</taxon>
        <taxon>Chitinophagaceae</taxon>
        <taxon>Chitinophaga</taxon>
    </lineage>
</organism>
<feature type="domain" description="Fibronectin type-III" evidence="3">
    <location>
        <begin position="5085"/>
        <end position="5174"/>
    </location>
</feature>
<evidence type="ECO:0000313" key="4">
    <source>
        <dbReference type="EMBL" id="WZN47734.1"/>
    </source>
</evidence>
<name>A0ABZ2ZB60_9BACT</name>
<dbReference type="Pfam" id="PF13585">
    <property type="entry name" value="CHU_C"/>
    <property type="match status" value="1"/>
</dbReference>
<accession>A0ABZ2ZB60</accession>
<sequence>MSCNVTPNCLWRFFLVLSAALVLGWNGNARAASPAAYKQYWWYPEKAPSPLPENWYGRSPMLHDDARLSWLNVMSIRSFFAAGPIYSRGTTASNILNPLLCIGCSISDPNFAIDNDPNTAALYNMEVGLIAEMGQRIVFPGTYEAGDSLVVDFALTTTGLVDASVLNNVRVRTFLGSGNTAKQDVRLGSALNVQLLGVGSTGKRRAVIPITSQFDQVAITFGGLISLSYDMQLFQAAAVVPVTIAPAADPIISPAGQAATMTASHRLGAATFRWYDAPTGGTLLNTGATYAPVLTRGVHDYYVEATTTADGLTSILRTGVTVDVGGGPGLLWSYGDQQESPKLGGICALCSVTNPGNAIDADPATFSTISSPVGVASTVGQLIKFPGIYQSGDSIILDLELPGVLYTKSILTNISLQPYLGAAAAGPSISLGTDLIHVQALGVGLGGTPKFRVSVPASASFDGVQVNLNAVLAELATLRVYEAVAMIPVAVSPAAPVVPYGTSASLAATVRPAGATFNWYTTPTGGSPVSTSATFNTPNLTRSTTYYVEAVANGITSYTRTAVPVRVGGTDGPLWTYGDTETSPVLSGVCVGCSVTNPQLAVDQDTTTASTINIAAGVLSNAGQLIRFPGNYHAGDSIILDLGIPAGQLLSLQLLSGIRVETFNGSTANNDAAAFNTSLANAFALGIGVGPTGKFRVSLPVNTDFDAVQISLAPLIGGLANLQVYEATATIPVAVNPAIQTVPYGTSATITAANRLATATFNWYTTPTGGSPVFTGATFNTPNLTAKARYYVEAATPDGKKSFTRTLATVNLGGGAGPLWSYGFEEESPKLGGVCLLCSVSDPGNAVDGNPTTFSTLSSPVGVASTVGQLIKFPGIYQSGDSIILDLELPGVLYTKSILTNITLQPYLGAATAGPAMNLGTDLIHVQALGIGLGGTPKFRVSMPVTTSFDAVQVNLNAVLAELATLRIYEAVAMIPVSVTPNPAVVPYGTSASLSATVRPAGATFNWYTAPTGGSPVGTGATFNSPNLTRSTTYYVEATAGGVTSYVRTAVPVRVGGADGPLWSYGDNETSPVLSGICLGCAVNNPGLAVDEDTTTASTITIPLGVLSNAGQLIRFPGNYHPGDSIILDLGIPAGQLLSLNLLNSIRIETFNGPTSNNDAAAFSTALANAQVLGIPVGPTGKFRVTLPAGADFDAVQISLAPVVGGLSNLQVFEATAMVPLTVAPSVQTVPLNTSATIGATIRLGNATVNWYTTPTGGSPVGTGASFNTPNLTRQTFYWAEASTPDGKKSFVRTMATVNVGGGPGPLWTYGDQQAGPVIGGVCVGCSITDPAKAVDEDTTTSSLLSMPLGALGSISQVIHFPGVYQAGDSIALFLELPDQLFSLSALGGLTAQTYLNNVPNGDVIALDNSLVRLEPLGLGVGSTGKFRVTFPVGANFDGVSIGTTAVLAGLNGLRVYEAVAFMPLTITPPAPVIASGATATMTASVRAPGATYSWFTEPKGGTAVGNAAAFTTPTLTRTKQYFAEAFTPADGKRSFSRTAATVTVNGGPGPLWTYGDLQQSPLIGGICLGCGVSNPNRAVDQDTTTASQITMTVGALGSVGQLIKFPGTYQAGDSIALFLGVPNQLVNAQLLSGIRVETYSGNTPNGNPITLDADVADLQLLGLDVTGDVAKFKVVIPATTGFDGVRVDLNGVVAALGSLNVYEAAAFVPVTVAPPKATVPFGNTQTFNASIRFPGATFSWYETPTGGVPVATTATFTTPTLLKDKTYYVQAATPDGLTSFIRTSVPVTVTVGPASPDLSCGRGATSTATGTVGLCLLCGVDDAALAVDANPETASSLHLPVGLLGGSVYQRISFPTVSTPGDSLRVVVGSTTGLLDLNLLAGTTVRPRIGTTENAADVKTLNSGLLNLQLLNGGTRSVISFVPTAAFDNVEIRLTGVVSALNEINVFYVQQITARPTIAADTVNVCTGQTATLNATVPAGNTVRWYSTATGGTPLATGASFVTPAISANTVYYAEAVSGTTNCPSETRVPVVVQVGLAEVTVTANSVTIPQGSTATFTVNSPNPALTYKWYDVPVGGTAVFTGPSFTTPALQSTTTYYVEATNATGCASAQRVAVVANVTITNPDVPCDVATTQVSSVNGICIGCFVDNQGAAVDASTTSASSLHVVAGLLGAYAQQTLIFPSSSDAGDSVRILISFPSSLADVALLGGTQVATYNGTTFNNDRVAINNSLVNLRLLAGNTQAIIAFKPNAVFDRVEVRLNSGVATLISALNIHYAQRLIAVPDVTPDTVTTCAGGTATFNVAPKPNTLFRWYTTPAGGTPIATGTSFTTGPVSVDSVFYVEAVKTSTNCANPVRTKAFVKMGAAPAAPTVESTTVTTCEGTTATLRATAPAGATFNWYTTATGGTSVFTGANFTTPVLDSSVIYYVEGVSAGGCASAARTAVQVNVTERPAVPDVTPASAAVCVGGNATLTATSTTAGVDFKWYSDAGLTNLVFTGPVFNTPAITSNTTYYVVAASGQCVSTTARTVNVLVGAPPAAPIVSINPASGMVEYGQTATLTISTPQAGATYNWYLQPTGGSPVHTGNSFTTPQLTNATTFYAETVSAGGCASSTRTAVTVNVNRDFNPGCDFANQATSSINGVCLLCAVNNPDNAVDNDTTNFANISIPVGVAGDVTYNLNFPSLAAAGDTVKLRFATPSGLLDATALGRIEITSFNGNTSNNDTRALNSALLRVELLGGANQQVVLFRPTGAYNRIQLRVRSLVGALMNVNVYYANRVLAAPTITASDSTICAGSTTVLTAVASDSATVRWYTQATGGTPVFTGKVFTTPALNATTTYYAESFRASTNCPNPARTAFTVNVLQIPPSPAIIAGDTTICAGNNAILKARPSDPSLTIRWFAAASGGAPLSLDSVFTTPALSANTTYYVEAYNGTCGSATRTSVTVTVSTAPPAPVLEADSVGICAGANATLRVTAPAAGVVYRWYTTLTGGTPVFEGATFITPALNGTTIYYVEAIRSTGGCPNAGGRVSATVTVGTTPAAPTVENATVATCAGTSATLRATAPAGATFRWYTQQSGGTPVFTGATYITAALDSSVSYYVEAVSAGGCASATRTAVQVNVSERPAVPDVTPGNASVCVGSPAVLTATSTTPGVDFKWYSDAGLTNLVFTGAVFTTPALGANTTYYVVAVSGQCTSATPRTVTVTAEALPASPAVTIVPAGGMINYGQTAILSITTPNPAHTYRWYTQASGGTAFFTGTSFTTPQLANTTVYYVEAVTAGGCASANRTAVTINVNRDFNPGCDFANAATSTINGVCLLCAVNNPDNAVDNDTTNFANISIPVGVAGDVTYNLNFPGLAAAGDTVKLRFATPGGLLDATALGRIEITSFNGATSNGDTKALNSALLRVEVLGGANQQVVLFSPGAPYTSVQIRVRSLVGALMNVNVYYANRVLASPTIATNNVTICAGTSTTLTATASDSATVRWYTQATGGTPVFVGKVFNTPVLNTTTTYYAEAYRASTACANPIRTQATVNVLPVPPAPAIIAGDTTICIGNNAVLKARPANPAHTIRWFAAASGGTALSLDSVFTTPNLTANTTYYAEAYNGTCGTATRVPVTVTVATLPPAPVLVADSISICTGATGTLSVQNPVAGVVYRWYNVISGGTPIFTGNSFVTPALTNTTIYYVEAVRSAGGCPNAGGRVAATVNVNQAPATPVVTNATTAVCLGKTATVSVRNPQAGITYRWYAAPSGGAPIFTGPVFNTPAITDTISYFVDAVGIGGCTSSARAKAHVTVNALPTAPTVQATSLSVCLGGRDTLRVLNPTAGITYNWYDQPGGTLLSTGANFPIGPVNAADSFYVQAVNASGCGSAALTRVTIAVAANPVAPVVAGSTSICPGDTIRLSIQNPAAGVTYRWFNAPAGGNLLGTGSTFTATGVTSNVTYYAEALNTGGCVSTSRTAVLVTVNPAPPVVTVDAASKSICVGTSATLKVMNPQANLTYRWYDAATGGNLVGTGASFITPVLNANRNFYVQAVNSSNCVSASRTQVSVTVTPRPGTPTVTNGEVTVCAGNRPTASVSNPVAGITYRWYDAPIGGTLLFTGNSYTTAAPLTMRDTIYVEAVNAGDCASGNRAQVILIATAAPAQPVVVGGTTVCAGDTVRLSIQTPQAGITYSWYSTANGGTPLATGTSFTVNAISASTSFYVEANNGTCASTSRTVVAITVNPVPGSVTVDATAKTACAGSTAVLNVTNPQANLTYRWFSAANGGTLLGSGTSFTTPVLTGNTSFYVEAVNTSNCASNNRTQVTVTVSPAPATPTVTAGTVTVCAGNRPNASVSNPVAGITYRWYDAPSGGTLLFTGANYTSATPLTMRDTIYVEAVNTSSCASTNRAQVILIASAGPAVPVIVGNTNVCAGAPISLSVQSPQAGITYRWYDAANGGSLLFTGSTYAPTGITATTSFYVESDNGTCASATRAAVTVTISPAPPVVTVDAAAKTVCAGSTAILNVTNPQAALTYRWYDAATGGTLLGTGTSFTTPALTANAIFYVEAVNAGNCASSSRTSVTITVSPAPGTPTVTAGTVTVCAGNRPNASVSNPQAGLTYKWYDAPSGGTLLFTGATYAAATPLTVRDTIYVEAVNASSCASGNRAQVILIAAAGPAVPVIVGNTNVCAGAPISLSVQSPQAGITYRWYDAANGGSLLFTGSTYAPTGITATTSFYVESDNGTCASATRAAVTVTISPAPPVVTVDATAKTVCVGNTTIINVTNPQASLTYRWYDAATGGTLLGTGTSFTTPALTANDIFYVEAVNAGNCASSMRTSVNVTVTAGPDVPLAVEGEVIVCRGDRATGRVRNARTDYQYRWYDAPSGGNLLFTGASYTTPAGLTAKDTVYVEASLLGGSCASNGRAQVIFIPADAPSVPVLANGGTVNICSGATATFTIQNPVANVTYRWYDAATGGTLLQSGTMASYTTGALTSSLTVYVEAVVGGSCTSAGRATARAEVGGIPVVPVVTADANTICPDSTVDIRATSTQAGTTFTWFTSATGGTPIFTGAVFTTPALTAATTYYVAASNASGCVSATRTPVTINVYAVLPAPTVSISNKTATSVTFSWNAIAGALGYRVSTDGGATFTQPSSGLLGTTHTVTGLQPNQTVTLQVMSVGASECQNSAWFQGGGSTDNPAGNLVFVPNAFTPNNDGTNDILYVYGTTIRQMEFRVYNQWGQLVFESKDRGRGWDGTMSGRKQPVGVYNYVLRAVLQDGTVVNKRGTITIVR</sequence>
<dbReference type="Pfam" id="PF19081">
    <property type="entry name" value="Ig_7"/>
    <property type="match status" value="36"/>
</dbReference>
<dbReference type="InterPro" id="IPR003599">
    <property type="entry name" value="Ig_sub"/>
</dbReference>
<dbReference type="Proteomes" id="UP001449657">
    <property type="component" value="Chromosome"/>
</dbReference>
<dbReference type="PANTHER" id="PTHR13817:SF73">
    <property type="entry name" value="FIBRONECTIN TYPE-III DOMAIN-CONTAINING PROTEIN"/>
    <property type="match status" value="1"/>
</dbReference>
<proteinExistence type="predicted"/>